<evidence type="ECO:0000259" key="9">
    <source>
        <dbReference type="Pfam" id="PF00924"/>
    </source>
</evidence>
<dbReference type="Gene3D" id="2.30.30.60">
    <property type="match status" value="1"/>
</dbReference>
<reference evidence="13 14" key="2">
    <citation type="submission" date="2017-12" db="EMBL/GenBank/DDBJ databases">
        <title>Phylogenetic diversity of female urinary microbiome.</title>
        <authorList>
            <person name="Thomas-White K."/>
            <person name="Wolfe A.J."/>
        </authorList>
    </citation>
    <scope>NUCLEOTIDE SEQUENCE [LARGE SCALE GENOMIC DNA]</scope>
    <source>
        <strain evidence="13 14">UMB0426</strain>
    </source>
</reference>
<evidence type="ECO:0000313" key="12">
    <source>
        <dbReference type="EMBL" id="KXZ58337.1"/>
    </source>
</evidence>
<keyword evidence="15" id="KW-1185">Reference proteome</keyword>
<dbReference type="InterPro" id="IPR011066">
    <property type="entry name" value="MscS_channel_C_sf"/>
</dbReference>
<evidence type="ECO:0000259" key="11">
    <source>
        <dbReference type="Pfam" id="PF21088"/>
    </source>
</evidence>
<dbReference type="PANTHER" id="PTHR30460">
    <property type="entry name" value="MODERATE CONDUCTANCE MECHANOSENSITIVE CHANNEL YBIO"/>
    <property type="match status" value="1"/>
</dbReference>
<dbReference type="PANTHER" id="PTHR30460:SF0">
    <property type="entry name" value="MODERATE CONDUCTANCE MECHANOSENSITIVE CHANNEL YBIO"/>
    <property type="match status" value="1"/>
</dbReference>
<dbReference type="InterPro" id="IPR049142">
    <property type="entry name" value="MS_channel_1st"/>
</dbReference>
<feature type="compositionally biased region" description="Low complexity" evidence="7">
    <location>
        <begin position="319"/>
        <end position="329"/>
    </location>
</feature>
<evidence type="ECO:0000256" key="6">
    <source>
        <dbReference type="ARBA" id="ARBA00023136"/>
    </source>
</evidence>
<dbReference type="SUPFAM" id="SSF50182">
    <property type="entry name" value="Sm-like ribonucleoproteins"/>
    <property type="match status" value="1"/>
</dbReference>
<dbReference type="Pfam" id="PF00924">
    <property type="entry name" value="MS_channel_2nd"/>
    <property type="match status" value="1"/>
</dbReference>
<dbReference type="InterPro" id="IPR023408">
    <property type="entry name" value="MscS_beta-dom_sf"/>
</dbReference>
<dbReference type="SUPFAM" id="SSF82689">
    <property type="entry name" value="Mechanosensitive channel protein MscS (YggB), C-terminal domain"/>
    <property type="match status" value="1"/>
</dbReference>
<dbReference type="InterPro" id="IPR011014">
    <property type="entry name" value="MscS_channel_TM-2"/>
</dbReference>
<evidence type="ECO:0000259" key="10">
    <source>
        <dbReference type="Pfam" id="PF21082"/>
    </source>
</evidence>
<keyword evidence="6 8" id="KW-0472">Membrane</keyword>
<dbReference type="InterPro" id="IPR006685">
    <property type="entry name" value="MscS_channel_2nd"/>
</dbReference>
<evidence type="ECO:0000313" key="15">
    <source>
        <dbReference type="Proteomes" id="UP000243589"/>
    </source>
</evidence>
<keyword evidence="3" id="KW-1003">Cell membrane</keyword>
<accession>A0A150H8A8</accession>
<comment type="caution">
    <text evidence="12">The sequence shown here is derived from an EMBL/GenBank/DDBJ whole genome shotgun (WGS) entry which is preliminary data.</text>
</comment>
<comment type="similarity">
    <text evidence="2">Belongs to the MscS (TC 1.A.23) family.</text>
</comment>
<protein>
    <submittedName>
        <fullName evidence="13">Mechanosensitive ion channel family protein</fullName>
    </submittedName>
    <submittedName>
        <fullName evidence="12">Putative MscS family protein YkuT</fullName>
    </submittedName>
</protein>
<gene>
    <name evidence="12" type="primary">ykuT</name>
    <name evidence="12" type="ORF">Bravens_01382</name>
    <name evidence="13" type="ORF">CYJ40_00805</name>
</gene>
<evidence type="ECO:0000256" key="1">
    <source>
        <dbReference type="ARBA" id="ARBA00004651"/>
    </source>
</evidence>
<dbReference type="FunFam" id="2.30.30.60:FF:000001">
    <property type="entry name" value="MscS Mechanosensitive ion channel"/>
    <property type="match status" value="1"/>
</dbReference>
<feature type="transmembrane region" description="Helical" evidence="8">
    <location>
        <begin position="101"/>
        <end position="120"/>
    </location>
</feature>
<dbReference type="Pfam" id="PF21082">
    <property type="entry name" value="MS_channel_3rd"/>
    <property type="match status" value="1"/>
</dbReference>
<proteinExistence type="inferred from homology"/>
<feature type="domain" description="Mechanosensitive ion channel transmembrane helices 2/3" evidence="11">
    <location>
        <begin position="110"/>
        <end position="148"/>
    </location>
</feature>
<keyword evidence="4 8" id="KW-0812">Transmembrane</keyword>
<feature type="domain" description="Mechanosensitive ion channel MscS" evidence="9">
    <location>
        <begin position="150"/>
        <end position="213"/>
    </location>
</feature>
<dbReference type="Gene3D" id="1.10.287.1260">
    <property type="match status" value="1"/>
</dbReference>
<evidence type="ECO:0000256" key="7">
    <source>
        <dbReference type="SAM" id="MobiDB-lite"/>
    </source>
</evidence>
<keyword evidence="5 8" id="KW-1133">Transmembrane helix</keyword>
<dbReference type="Proteomes" id="UP000243589">
    <property type="component" value="Unassembled WGS sequence"/>
</dbReference>
<organism evidence="12 15">
    <name type="scientific">Brevibacterium ravenspurgense</name>
    <dbReference type="NCBI Taxonomy" id="479117"/>
    <lineage>
        <taxon>Bacteria</taxon>
        <taxon>Bacillati</taxon>
        <taxon>Actinomycetota</taxon>
        <taxon>Actinomycetes</taxon>
        <taxon>Micrococcales</taxon>
        <taxon>Brevibacteriaceae</taxon>
        <taxon>Brevibacterium</taxon>
    </lineage>
</organism>
<evidence type="ECO:0000313" key="13">
    <source>
        <dbReference type="EMBL" id="PKY71248.1"/>
    </source>
</evidence>
<evidence type="ECO:0000256" key="3">
    <source>
        <dbReference type="ARBA" id="ARBA00022475"/>
    </source>
</evidence>
<name>A0A150H8A8_9MICO</name>
<dbReference type="AlphaFoldDB" id="A0A150H8A8"/>
<feature type="region of interest" description="Disordered" evidence="7">
    <location>
        <begin position="316"/>
        <end position="340"/>
    </location>
</feature>
<dbReference type="STRING" id="1176165.GCA_001584405_01773"/>
<dbReference type="InterPro" id="IPR010920">
    <property type="entry name" value="LSM_dom_sf"/>
</dbReference>
<dbReference type="PATRIC" id="fig|479117.4.peg.1372"/>
<dbReference type="Proteomes" id="UP000242755">
    <property type="component" value="Unassembled WGS sequence"/>
</dbReference>
<evidence type="ECO:0000313" key="14">
    <source>
        <dbReference type="Proteomes" id="UP000242755"/>
    </source>
</evidence>
<dbReference type="EMBL" id="PKGO01000001">
    <property type="protein sequence ID" value="PKY71248.1"/>
    <property type="molecule type" value="Genomic_DNA"/>
</dbReference>
<dbReference type="Pfam" id="PF21088">
    <property type="entry name" value="MS_channel_1st"/>
    <property type="match status" value="1"/>
</dbReference>
<evidence type="ECO:0000256" key="4">
    <source>
        <dbReference type="ARBA" id="ARBA00022692"/>
    </source>
</evidence>
<evidence type="ECO:0000256" key="8">
    <source>
        <dbReference type="SAM" id="Phobius"/>
    </source>
</evidence>
<dbReference type="GO" id="GO:0008381">
    <property type="term" value="F:mechanosensitive monoatomic ion channel activity"/>
    <property type="evidence" value="ECO:0007669"/>
    <property type="project" value="InterPro"/>
</dbReference>
<dbReference type="EMBL" id="LQQC01000010">
    <property type="protein sequence ID" value="KXZ58337.1"/>
    <property type="molecule type" value="Genomic_DNA"/>
</dbReference>
<evidence type="ECO:0000256" key="5">
    <source>
        <dbReference type="ARBA" id="ARBA00022989"/>
    </source>
</evidence>
<comment type="subcellular location">
    <subcellularLocation>
        <location evidence="1">Cell membrane</location>
        <topology evidence="1">Multi-pass membrane protein</topology>
    </subcellularLocation>
</comment>
<dbReference type="GO" id="GO:0005886">
    <property type="term" value="C:plasma membrane"/>
    <property type="evidence" value="ECO:0007669"/>
    <property type="project" value="UniProtKB-SubCell"/>
</dbReference>
<feature type="domain" description="Mechanosensitive ion channel MscS C-terminal" evidence="10">
    <location>
        <begin position="220"/>
        <end position="307"/>
    </location>
</feature>
<dbReference type="RefSeq" id="WP_062021677.1">
    <property type="nucleotide sequence ID" value="NZ_JAKRCZ010000001.1"/>
</dbReference>
<dbReference type="InterPro" id="IPR045276">
    <property type="entry name" value="YbiO_bact"/>
</dbReference>
<dbReference type="InterPro" id="IPR049278">
    <property type="entry name" value="MS_channel_C"/>
</dbReference>
<dbReference type="FunFam" id="1.10.287.1260:FF:000005">
    <property type="entry name" value="Mechanosensitive ion channel family protein"/>
    <property type="match status" value="1"/>
</dbReference>
<reference evidence="12 15" key="1">
    <citation type="submission" date="2016-01" db="EMBL/GenBank/DDBJ databases">
        <title>Use of Whole Genome Sequencing to ascertain that Brevibacterium massiliense (Roux, Raoult 2009) is a later heterotypic synonym of Brevibacterium ravenspurgense (Mages 2008).</title>
        <authorList>
            <person name="Bernier A.-M."/>
            <person name="Burdz T."/>
            <person name="Huynh C."/>
            <person name="Pachecho A.L."/>
            <person name="Wiebe D."/>
            <person name="Bonner C."/>
            <person name="Bernard K."/>
        </authorList>
    </citation>
    <scope>NUCLEOTIDE SEQUENCE [LARGE SCALE GENOMIC DNA]</scope>
    <source>
        <strain evidence="12 15">CCUG56047</strain>
    </source>
</reference>
<feature type="transmembrane region" description="Helical" evidence="8">
    <location>
        <begin position="30"/>
        <end position="56"/>
    </location>
</feature>
<feature type="transmembrane region" description="Helical" evidence="8">
    <location>
        <begin position="132"/>
        <end position="151"/>
    </location>
</feature>
<dbReference type="SUPFAM" id="SSF82861">
    <property type="entry name" value="Mechanosensitive channel protein MscS (YggB), transmembrane region"/>
    <property type="match status" value="1"/>
</dbReference>
<sequence length="340" mass="35954">MTVLTSADSTPSPAPTDTIGEIAETASDPAWWTALLGTPLRIALIVVFAVIASLILRRMIGKFARKIADGTTAANKRRHYDDGTRSDPVSRARRAQRANTVGSLLSSFATIIVAAIAGLMVLQEVGINPAPILASAGVAGIALGFGAQSLVRDYLSGFFIVVEDQYGIGDTVDLGEAIGTVEEVGLRTTRIRDVEGTLWHVPNGEILRVGNQSQGWSRAVVDVPVPVDINQNTATDIITRAITQLMSDPNRASVIMEDPEIIGIQELTGSSTTIRVFIKTLPNEQWAIARAFRSCLKSEFDKAGVAIALPDQMVIKETPGQAPPAATGADADDGSHASSS</sequence>
<dbReference type="Gene3D" id="3.30.70.100">
    <property type="match status" value="1"/>
</dbReference>
<evidence type="ECO:0000256" key="2">
    <source>
        <dbReference type="ARBA" id="ARBA00008017"/>
    </source>
</evidence>